<gene>
    <name evidence="5" type="ORF">QBC46DRAFT_272392</name>
</gene>
<evidence type="ECO:0000256" key="2">
    <source>
        <dbReference type="SAM" id="MobiDB-lite"/>
    </source>
</evidence>
<protein>
    <recommendedName>
        <fullName evidence="1">RNA-dependent RNA polymerase</fullName>
        <ecNumber evidence="1">2.7.7.48</ecNumber>
    </recommendedName>
</protein>
<evidence type="ECO:0000256" key="1">
    <source>
        <dbReference type="RuleBase" id="RU363098"/>
    </source>
</evidence>
<dbReference type="EC" id="2.7.7.48" evidence="1"/>
<dbReference type="GO" id="GO:0003968">
    <property type="term" value="F:RNA-directed RNA polymerase activity"/>
    <property type="evidence" value="ECO:0007669"/>
    <property type="project" value="UniProtKB-KW"/>
</dbReference>
<name>A0AAN6S0D2_9PEZI</name>
<reference evidence="6" key="1">
    <citation type="journal article" date="2023" name="Mol. Phylogenet. Evol.">
        <title>Genome-scale phylogeny and comparative genomics of the fungal order Sordariales.</title>
        <authorList>
            <person name="Hensen N."/>
            <person name="Bonometti L."/>
            <person name="Westerberg I."/>
            <person name="Brannstrom I.O."/>
            <person name="Guillou S."/>
            <person name="Cros-Aarteil S."/>
            <person name="Calhoun S."/>
            <person name="Haridas S."/>
            <person name="Kuo A."/>
            <person name="Mondo S."/>
            <person name="Pangilinan J."/>
            <person name="Riley R."/>
            <person name="LaButti K."/>
            <person name="Andreopoulos B."/>
            <person name="Lipzen A."/>
            <person name="Chen C."/>
            <person name="Yan M."/>
            <person name="Daum C."/>
            <person name="Ng V."/>
            <person name="Clum A."/>
            <person name="Steindorff A."/>
            <person name="Ohm R.A."/>
            <person name="Martin F."/>
            <person name="Silar P."/>
            <person name="Natvig D.O."/>
            <person name="Lalanne C."/>
            <person name="Gautier V."/>
            <person name="Ament-Velasquez S.L."/>
            <person name="Kruys A."/>
            <person name="Hutchinson M.I."/>
            <person name="Powell A.J."/>
            <person name="Barry K."/>
            <person name="Miller A.N."/>
            <person name="Grigoriev I.V."/>
            <person name="Debuchy R."/>
            <person name="Gladieux P."/>
            <person name="Hiltunen Thoren M."/>
            <person name="Johannesson H."/>
        </authorList>
    </citation>
    <scope>NUCLEOTIDE SEQUENCE [LARGE SCALE GENOMIC DNA]</scope>
    <source>
        <strain evidence="6">CBS 340.73</strain>
    </source>
</reference>
<dbReference type="GO" id="GO:0003723">
    <property type="term" value="F:RNA binding"/>
    <property type="evidence" value="ECO:0007669"/>
    <property type="project" value="UniProtKB-KW"/>
</dbReference>
<organism evidence="5 6">
    <name type="scientific">Diplogelasinospora grovesii</name>
    <dbReference type="NCBI Taxonomy" id="303347"/>
    <lineage>
        <taxon>Eukaryota</taxon>
        <taxon>Fungi</taxon>
        <taxon>Dikarya</taxon>
        <taxon>Ascomycota</taxon>
        <taxon>Pezizomycotina</taxon>
        <taxon>Sordariomycetes</taxon>
        <taxon>Sordariomycetidae</taxon>
        <taxon>Sordariales</taxon>
        <taxon>Diplogelasinosporaceae</taxon>
        <taxon>Diplogelasinospora</taxon>
    </lineage>
</organism>
<evidence type="ECO:0000259" key="4">
    <source>
        <dbReference type="Pfam" id="PF25358"/>
    </source>
</evidence>
<dbReference type="Pfam" id="PF25358">
    <property type="entry name" value="PH_fung_RdRP"/>
    <property type="match status" value="1"/>
</dbReference>
<dbReference type="GO" id="GO:0031380">
    <property type="term" value="C:nuclear RNA-directed RNA polymerase complex"/>
    <property type="evidence" value="ECO:0007669"/>
    <property type="project" value="TreeGrafter"/>
</dbReference>
<comment type="caution">
    <text evidence="5">The sequence shown here is derived from an EMBL/GenBank/DDBJ whole genome shotgun (WGS) entry which is preliminary data.</text>
</comment>
<evidence type="ECO:0000259" key="3">
    <source>
        <dbReference type="Pfam" id="PF05183"/>
    </source>
</evidence>
<proteinExistence type="inferred from homology"/>
<dbReference type="Proteomes" id="UP001303473">
    <property type="component" value="Unassembled WGS sequence"/>
</dbReference>
<keyword evidence="1" id="KW-0808">Transferase</keyword>
<dbReference type="GO" id="GO:0030422">
    <property type="term" value="P:siRNA processing"/>
    <property type="evidence" value="ECO:0007669"/>
    <property type="project" value="TreeGrafter"/>
</dbReference>
<evidence type="ECO:0000313" key="5">
    <source>
        <dbReference type="EMBL" id="KAK3935151.1"/>
    </source>
</evidence>
<dbReference type="InterPro" id="IPR057503">
    <property type="entry name" value="PH_RdRP"/>
</dbReference>
<dbReference type="InterPro" id="IPR007855">
    <property type="entry name" value="RDRP"/>
</dbReference>
<sequence length="1224" mass="138400">MEVFLRGLPPHLTDRSLQSQLEPVLDKLNIRLYSCEKYNRKPYGKITFLHKRDGLKFLSRHGEEDLPADPTRSLFSRQPKKRARLFLTNKDVLCSLSRHEPNPLALRAIEHEADQQRTQGSSTKKRSAVELSVNELSCGHYCYLDGRLTFISEWQHRALGSAKFGKRNLILKFGQLEVRVSFQSIIEMLWSEDGSVAVTLSSVPAFFGPSEISEILDASDSDSPPPDQRLRLPALDREHGRVSMYCLAYRFKVAQLQTQRGRDEFYASFQRVKETQFFNVTKYELPQKRPSDANLPPFSDAVTALKDELGGYTRNNSLPFGLLFLLQALVHNGYLHPATVSSLAKRLVSAFSEAKRRGEQQPVSVDAFKKLFQWINFPAPNIDDITQFEADGIMDYLESVEEDLRKGRAVREEFHNVPNLTRIFRATVTPTQITLHGPEPETKNRVLRKFPDHQDYFVRVQFCDEDGQDLAFRPEISLEKVYQRFKSVLAKGISVAGRVYGFLGFSHSSLRAHSMWLSAPFVFQGQMQFGPVIVSSLGDFLKIKSPARRAARIGQAFSETPYAVSLEETGIMASKMPDVTNGDRMFSDGVGTISQGAVDMVYQTLPESKGHPTCFQIRWGGAKGMLSLDTRLTGLEFRIRPSMDKFESDDIGNLEICDMASKPMPMVLNRQLIKIMEDMGAPSSWFLALQGKELHRLRLVTANVFNTASFLEAQLIGVSIRLHRLLTQAERMGVDYRRDAFLRSIVEAVVLKELRLLKYKARIPVSKGITLFGVMDETGYLDEGEVYVTYDTVEGRHSEPPGACPVIVTRSPALHPGDVQKAFNRIPPEGHALRALDNCIVFSQRGERDLPSQLSGGDLDGDLFSVIWDPDVVDCTETFPPADYPRVTPLEYDQPIETADMANFFIDFMKSDHVGVIATRHMILADRQPAGTRDRDCVKLAQLHSTAVDFSKSGRAVELSELPKCSRLRPDFLASGPSATIHDKSDIDLDEDIGNDDEDDEHGEEGPRHKFYKSDKILGKLHREVDERKIWAEDVRSGNLPRGAPFWDEFLAALNQRVRAIGDIEWRHRSEEARRIRLAYEDAIGGVMMDCSQHPTQPLKELEVVVGFILNRKGVQTSRQRDRSVKIRDEFERITTWILQQMRNPVTPPSGVTTDLDTLELCLACVNVACLSEFNQDMGGQYWSYRTAARNVRSFKIVAASALLRELDLLEGNKGQKWTKSTSY</sequence>
<feature type="domain" description="RdRP-like PH" evidence="4">
    <location>
        <begin position="131"/>
        <end position="257"/>
    </location>
</feature>
<keyword evidence="1" id="KW-0694">RNA-binding</keyword>
<keyword evidence="6" id="KW-1185">Reference proteome</keyword>
<keyword evidence="1" id="KW-0696">RNA-directed RNA polymerase</keyword>
<accession>A0AAN6S0D2</accession>
<feature type="compositionally biased region" description="Acidic residues" evidence="2">
    <location>
        <begin position="988"/>
        <end position="1003"/>
    </location>
</feature>
<comment type="similarity">
    <text evidence="1">Belongs to the RdRP family.</text>
</comment>
<feature type="region of interest" description="Disordered" evidence="2">
    <location>
        <begin position="976"/>
        <end position="1009"/>
    </location>
</feature>
<comment type="catalytic activity">
    <reaction evidence="1">
        <text>RNA(n) + a ribonucleoside 5'-triphosphate = RNA(n+1) + diphosphate</text>
        <dbReference type="Rhea" id="RHEA:21248"/>
        <dbReference type="Rhea" id="RHEA-COMP:14527"/>
        <dbReference type="Rhea" id="RHEA-COMP:17342"/>
        <dbReference type="ChEBI" id="CHEBI:33019"/>
        <dbReference type="ChEBI" id="CHEBI:61557"/>
        <dbReference type="ChEBI" id="CHEBI:140395"/>
        <dbReference type="EC" id="2.7.7.48"/>
    </reaction>
</comment>
<keyword evidence="1" id="KW-0548">Nucleotidyltransferase</keyword>
<dbReference type="Pfam" id="PF05183">
    <property type="entry name" value="RdRP"/>
    <property type="match status" value="1"/>
</dbReference>
<dbReference type="InterPro" id="IPR057596">
    <property type="entry name" value="RDRP_core"/>
</dbReference>
<feature type="domain" description="RDRP core" evidence="3">
    <location>
        <begin position="428"/>
        <end position="1025"/>
    </location>
</feature>
<dbReference type="PANTHER" id="PTHR23079">
    <property type="entry name" value="RNA-DEPENDENT RNA POLYMERASE"/>
    <property type="match status" value="1"/>
</dbReference>
<dbReference type="EMBL" id="MU853938">
    <property type="protein sequence ID" value="KAK3935151.1"/>
    <property type="molecule type" value="Genomic_DNA"/>
</dbReference>
<evidence type="ECO:0000313" key="6">
    <source>
        <dbReference type="Proteomes" id="UP001303473"/>
    </source>
</evidence>
<dbReference type="AlphaFoldDB" id="A0AAN6S0D2"/>
<dbReference type="PANTHER" id="PTHR23079:SF17">
    <property type="entry name" value="RNA-DEPENDENT RNA POLYMERASE"/>
    <property type="match status" value="1"/>
</dbReference>